<evidence type="ECO:0000256" key="2">
    <source>
        <dbReference type="ARBA" id="ARBA00022478"/>
    </source>
</evidence>
<dbReference type="InterPro" id="IPR038709">
    <property type="entry name" value="RpoN_core-bd_sf"/>
</dbReference>
<dbReference type="PRINTS" id="PR00045">
    <property type="entry name" value="SIGMA54FCT"/>
</dbReference>
<dbReference type="RefSeq" id="WP_132830820.1">
    <property type="nucleotide sequence ID" value="NZ_SMFP01000013.1"/>
</dbReference>
<name>A0A4R5EM21_9RHOB</name>
<dbReference type="EMBL" id="SMFP01000013">
    <property type="protein sequence ID" value="TDE35393.1"/>
    <property type="molecule type" value="Genomic_DNA"/>
</dbReference>
<keyword evidence="8 9" id="KW-0804">Transcription</keyword>
<keyword evidence="5 9" id="KW-0805">Transcription regulation</keyword>
<comment type="similarity">
    <text evidence="1 9">Belongs to the sigma-54 factor family.</text>
</comment>
<evidence type="ECO:0000256" key="5">
    <source>
        <dbReference type="ARBA" id="ARBA00023015"/>
    </source>
</evidence>
<keyword evidence="4 9" id="KW-0548">Nucleotidyltransferase</keyword>
<dbReference type="InterPro" id="IPR007046">
    <property type="entry name" value="RNA_pol_sigma_54_core-bd"/>
</dbReference>
<dbReference type="Gene3D" id="1.10.10.1330">
    <property type="entry name" value="RNA polymerase sigma-54 factor, core-binding domain"/>
    <property type="match status" value="1"/>
</dbReference>
<evidence type="ECO:0000256" key="8">
    <source>
        <dbReference type="ARBA" id="ARBA00023163"/>
    </source>
</evidence>
<dbReference type="InterPro" id="IPR000394">
    <property type="entry name" value="RNA_pol_sigma_54"/>
</dbReference>
<sequence>MIGLRLQQSTSQRMTQMMQQAMGLLQMDHADLAGYLIAQAAENPCLQVTLPVPAPPPRSVPRPWRLALLGSGEEVDRLAAQADGLYAHVQRQIGLLFRSAEDTHIATIFAEALEPSGWLGSPVDEIAQQAACSPRKAEEILERLHQMEPAGLFARSLAECLRLQLLDQDALSPAMARLLQALPLLAQGDTAALMAHCEVDAETLAALVTRLRQLDPKPGIRFDAAPELRRPPDLIAERDTQGKWQVTLNAETTAKITVDPLSGADYRAARAEARWIDRTLSRRNALVLRVAAHVLSAQRDFLDHGATHLRPLSCADVAEDLGLHETTIGRVRSGLLVQTPSKTVPLRAFFARGGTKQGDGSQVPAAALSAMIAALIQGENKTAPLTDSEISQQLAGRGLAVSRRTVANRRRDAGHPAAAKRRARQHPDDTVTMPGRAESNHE</sequence>
<organism evidence="13 14">
    <name type="scientific">Antarcticimicrobium sediminis</name>
    <dbReference type="NCBI Taxonomy" id="2546227"/>
    <lineage>
        <taxon>Bacteria</taxon>
        <taxon>Pseudomonadati</taxon>
        <taxon>Pseudomonadota</taxon>
        <taxon>Alphaproteobacteria</taxon>
        <taxon>Rhodobacterales</taxon>
        <taxon>Paracoccaceae</taxon>
        <taxon>Antarcticimicrobium</taxon>
    </lineage>
</organism>
<dbReference type="GO" id="GO:0016987">
    <property type="term" value="F:sigma factor activity"/>
    <property type="evidence" value="ECO:0007669"/>
    <property type="project" value="UniProtKB-KW"/>
</dbReference>
<keyword evidence="14" id="KW-1185">Reference proteome</keyword>
<dbReference type="Pfam" id="PF04552">
    <property type="entry name" value="Sigma54_DBD"/>
    <property type="match status" value="1"/>
</dbReference>
<dbReference type="PANTHER" id="PTHR32248:SF4">
    <property type="entry name" value="RNA POLYMERASE SIGMA-54 FACTOR"/>
    <property type="match status" value="1"/>
</dbReference>
<dbReference type="Pfam" id="PF04963">
    <property type="entry name" value="Sigma54_CBD"/>
    <property type="match status" value="1"/>
</dbReference>
<evidence type="ECO:0000256" key="10">
    <source>
        <dbReference type="SAM" id="MobiDB-lite"/>
    </source>
</evidence>
<protein>
    <recommendedName>
        <fullName evidence="9">RNA polymerase sigma-54 factor</fullName>
    </recommendedName>
</protein>
<evidence type="ECO:0000259" key="11">
    <source>
        <dbReference type="Pfam" id="PF04552"/>
    </source>
</evidence>
<evidence type="ECO:0000313" key="13">
    <source>
        <dbReference type="EMBL" id="TDE35393.1"/>
    </source>
</evidence>
<feature type="domain" description="RNA polymerase sigma factor 54 core-binding" evidence="12">
    <location>
        <begin position="77"/>
        <end position="259"/>
    </location>
</feature>
<keyword evidence="6 9" id="KW-0731">Sigma factor</keyword>
<dbReference type="Proteomes" id="UP000294662">
    <property type="component" value="Unassembled WGS sequence"/>
</dbReference>
<dbReference type="Gene3D" id="1.10.10.60">
    <property type="entry name" value="Homeodomain-like"/>
    <property type="match status" value="1"/>
</dbReference>
<keyword evidence="7 9" id="KW-0238">DNA-binding</keyword>
<evidence type="ECO:0000259" key="12">
    <source>
        <dbReference type="Pfam" id="PF04963"/>
    </source>
</evidence>
<dbReference type="GO" id="GO:0003677">
    <property type="term" value="F:DNA binding"/>
    <property type="evidence" value="ECO:0007669"/>
    <property type="project" value="UniProtKB-KW"/>
</dbReference>
<dbReference type="InterPro" id="IPR007634">
    <property type="entry name" value="RNA_pol_sigma_54_DNA-bd"/>
</dbReference>
<gene>
    <name evidence="13" type="primary">rpoN</name>
    <name evidence="13" type="ORF">E1B25_17230</name>
</gene>
<dbReference type="GO" id="GO:0001216">
    <property type="term" value="F:DNA-binding transcription activator activity"/>
    <property type="evidence" value="ECO:0007669"/>
    <property type="project" value="InterPro"/>
</dbReference>
<feature type="region of interest" description="Disordered" evidence="10">
    <location>
        <begin position="396"/>
        <end position="442"/>
    </location>
</feature>
<evidence type="ECO:0000256" key="3">
    <source>
        <dbReference type="ARBA" id="ARBA00022679"/>
    </source>
</evidence>
<evidence type="ECO:0000256" key="4">
    <source>
        <dbReference type="ARBA" id="ARBA00022695"/>
    </source>
</evidence>
<keyword evidence="3 9" id="KW-0808">Transferase</keyword>
<dbReference type="GO" id="GO:0006352">
    <property type="term" value="P:DNA-templated transcription initiation"/>
    <property type="evidence" value="ECO:0007669"/>
    <property type="project" value="InterPro"/>
</dbReference>
<dbReference type="GO" id="GO:0016779">
    <property type="term" value="F:nucleotidyltransferase activity"/>
    <property type="evidence" value="ECO:0007669"/>
    <property type="project" value="UniProtKB-KW"/>
</dbReference>
<dbReference type="AlphaFoldDB" id="A0A4R5EM21"/>
<dbReference type="PROSITE" id="PS50044">
    <property type="entry name" value="SIGMA54_3"/>
    <property type="match status" value="1"/>
</dbReference>
<comment type="caution">
    <text evidence="13">The sequence shown here is derived from an EMBL/GenBank/DDBJ whole genome shotgun (WGS) entry which is preliminary data.</text>
</comment>
<dbReference type="PANTHER" id="PTHR32248">
    <property type="entry name" value="RNA POLYMERASE SIGMA-54 FACTOR"/>
    <property type="match status" value="1"/>
</dbReference>
<evidence type="ECO:0000256" key="9">
    <source>
        <dbReference type="PIRNR" id="PIRNR000774"/>
    </source>
</evidence>
<dbReference type="OrthoDB" id="9814402at2"/>
<dbReference type="Pfam" id="PF00309">
    <property type="entry name" value="Sigma54_AID"/>
    <property type="match status" value="1"/>
</dbReference>
<comment type="function">
    <text evidence="9">Sigma factors are initiation factors that promote the attachment of RNA polymerase to specific initiation sites and are then released.</text>
</comment>
<accession>A0A4R5EM21</accession>
<evidence type="ECO:0000313" key="14">
    <source>
        <dbReference type="Proteomes" id="UP000294662"/>
    </source>
</evidence>
<dbReference type="NCBIfam" id="TIGR02395">
    <property type="entry name" value="rpoN_sigma"/>
    <property type="match status" value="1"/>
</dbReference>
<dbReference type="PIRSF" id="PIRSF000774">
    <property type="entry name" value="RpoN"/>
    <property type="match status" value="1"/>
</dbReference>
<proteinExistence type="inferred from homology"/>
<keyword evidence="2 9" id="KW-0240">DNA-directed RNA polymerase</keyword>
<evidence type="ECO:0000256" key="1">
    <source>
        <dbReference type="ARBA" id="ARBA00008798"/>
    </source>
</evidence>
<dbReference type="GO" id="GO:0000428">
    <property type="term" value="C:DNA-directed RNA polymerase complex"/>
    <property type="evidence" value="ECO:0007669"/>
    <property type="project" value="UniProtKB-KW"/>
</dbReference>
<feature type="domain" description="RNA polymerase sigma factor 54 DNA-binding" evidence="11">
    <location>
        <begin position="267"/>
        <end position="422"/>
    </location>
</feature>
<evidence type="ECO:0000256" key="6">
    <source>
        <dbReference type="ARBA" id="ARBA00023082"/>
    </source>
</evidence>
<evidence type="ECO:0000256" key="7">
    <source>
        <dbReference type="ARBA" id="ARBA00023125"/>
    </source>
</evidence>
<reference evidence="13 14" key="1">
    <citation type="submission" date="2019-03" db="EMBL/GenBank/DDBJ databases">
        <authorList>
            <person name="Zhang S."/>
        </authorList>
    </citation>
    <scope>NUCLEOTIDE SEQUENCE [LARGE SCALE GENOMIC DNA]</scope>
    <source>
        <strain evidence="13 14">S4J41</strain>
    </source>
</reference>